<dbReference type="GO" id="GO:0008623">
    <property type="term" value="C:CHRAC"/>
    <property type="evidence" value="ECO:0007669"/>
    <property type="project" value="TreeGrafter"/>
</dbReference>
<proteinExistence type="predicted"/>
<dbReference type="CDD" id="cd22928">
    <property type="entry name" value="HFD_POLE3_DPB4"/>
    <property type="match status" value="1"/>
</dbReference>
<dbReference type="GO" id="GO:0031507">
    <property type="term" value="P:heterochromatin formation"/>
    <property type="evidence" value="ECO:0007669"/>
    <property type="project" value="TreeGrafter"/>
</dbReference>
<name>A0AA88RDP6_9ASTE</name>
<evidence type="ECO:0000256" key="3">
    <source>
        <dbReference type="SAM" id="MobiDB-lite"/>
    </source>
</evidence>
<dbReference type="GO" id="GO:0031490">
    <property type="term" value="F:chromatin DNA binding"/>
    <property type="evidence" value="ECO:0007669"/>
    <property type="project" value="TreeGrafter"/>
</dbReference>
<evidence type="ECO:0000313" key="4">
    <source>
        <dbReference type="EMBL" id="KAK2980180.1"/>
    </source>
</evidence>
<gene>
    <name evidence="4" type="ORF">RJ640_007270</name>
</gene>
<reference evidence="4" key="1">
    <citation type="submission" date="2022-12" db="EMBL/GenBank/DDBJ databases">
        <title>Draft genome assemblies for two species of Escallonia (Escalloniales).</title>
        <authorList>
            <person name="Chanderbali A."/>
            <person name="Dervinis C."/>
            <person name="Anghel I."/>
            <person name="Soltis D."/>
            <person name="Soltis P."/>
            <person name="Zapata F."/>
        </authorList>
    </citation>
    <scope>NUCLEOTIDE SEQUENCE</scope>
    <source>
        <strain evidence="4">UCBG92.1500</strain>
        <tissue evidence="4">Leaf</tissue>
    </source>
</reference>
<feature type="compositionally biased region" description="Acidic residues" evidence="3">
    <location>
        <begin position="138"/>
        <end position="147"/>
    </location>
</feature>
<protein>
    <recommendedName>
        <fullName evidence="6">Transcription factor CBF/NF-Y/archaeal histone domain-containing protein</fullName>
    </recommendedName>
</protein>
<dbReference type="Gene3D" id="1.10.20.10">
    <property type="entry name" value="Histone, subunit A"/>
    <property type="match status" value="1"/>
</dbReference>
<comment type="subcellular location">
    <subcellularLocation>
        <location evidence="1">Nucleus</location>
    </subcellularLocation>
</comment>
<keyword evidence="5" id="KW-1185">Reference proteome</keyword>
<keyword evidence="2" id="KW-0539">Nucleus</keyword>
<dbReference type="PANTHER" id="PTHR46172:SF1">
    <property type="entry name" value="DNA POLYMERASE EPSILON SUBUNIT 3"/>
    <property type="match status" value="1"/>
</dbReference>
<dbReference type="GO" id="GO:0046982">
    <property type="term" value="F:protein heterodimerization activity"/>
    <property type="evidence" value="ECO:0007669"/>
    <property type="project" value="InterPro"/>
</dbReference>
<dbReference type="GO" id="GO:0006272">
    <property type="term" value="P:leading strand elongation"/>
    <property type="evidence" value="ECO:0007669"/>
    <property type="project" value="TreeGrafter"/>
</dbReference>
<evidence type="ECO:0008006" key="6">
    <source>
        <dbReference type="Google" id="ProtNLM"/>
    </source>
</evidence>
<feature type="region of interest" description="Disordered" evidence="3">
    <location>
        <begin position="99"/>
        <end position="147"/>
    </location>
</feature>
<dbReference type="PANTHER" id="PTHR46172">
    <property type="entry name" value="DNA POLYMERASE EPSILON SUBUNIT 3"/>
    <property type="match status" value="1"/>
</dbReference>
<dbReference type="SUPFAM" id="SSF47113">
    <property type="entry name" value="Histone-fold"/>
    <property type="match status" value="1"/>
</dbReference>
<sequence length="147" mass="16508">MAEKAAAAEKVVAETEELPKTIVRRVVKEKLSQLSMEGEISVLREALLALSESSRIFIHYLSATESKRQTINAEDVFKALEEIEFAEFVEPLRASLEDFRQKNAGKKSGSRKVKETKKGKEDTQMENGDDGKHPENNDDKDDAPDNE</sequence>
<dbReference type="GO" id="GO:0008622">
    <property type="term" value="C:epsilon DNA polymerase complex"/>
    <property type="evidence" value="ECO:0007669"/>
    <property type="project" value="TreeGrafter"/>
</dbReference>
<dbReference type="Proteomes" id="UP001187471">
    <property type="component" value="Unassembled WGS sequence"/>
</dbReference>
<dbReference type="InterPro" id="IPR051377">
    <property type="entry name" value="DNA_Pol-Epsilon_Subunit"/>
</dbReference>
<feature type="compositionally biased region" description="Basic and acidic residues" evidence="3">
    <location>
        <begin position="112"/>
        <end position="137"/>
    </location>
</feature>
<comment type="caution">
    <text evidence="4">The sequence shown here is derived from an EMBL/GenBank/DDBJ whole genome shotgun (WGS) entry which is preliminary data.</text>
</comment>
<evidence type="ECO:0000256" key="2">
    <source>
        <dbReference type="ARBA" id="ARBA00023242"/>
    </source>
</evidence>
<evidence type="ECO:0000256" key="1">
    <source>
        <dbReference type="ARBA" id="ARBA00004123"/>
    </source>
</evidence>
<dbReference type="GO" id="GO:0006974">
    <property type="term" value="P:DNA damage response"/>
    <property type="evidence" value="ECO:0007669"/>
    <property type="project" value="TreeGrafter"/>
</dbReference>
<dbReference type="AlphaFoldDB" id="A0AA88RDP6"/>
<accession>A0AA88RDP6</accession>
<evidence type="ECO:0000313" key="5">
    <source>
        <dbReference type="Proteomes" id="UP001187471"/>
    </source>
</evidence>
<organism evidence="4 5">
    <name type="scientific">Escallonia rubra</name>
    <dbReference type="NCBI Taxonomy" id="112253"/>
    <lineage>
        <taxon>Eukaryota</taxon>
        <taxon>Viridiplantae</taxon>
        <taxon>Streptophyta</taxon>
        <taxon>Embryophyta</taxon>
        <taxon>Tracheophyta</taxon>
        <taxon>Spermatophyta</taxon>
        <taxon>Magnoliopsida</taxon>
        <taxon>eudicotyledons</taxon>
        <taxon>Gunneridae</taxon>
        <taxon>Pentapetalae</taxon>
        <taxon>asterids</taxon>
        <taxon>campanulids</taxon>
        <taxon>Escalloniales</taxon>
        <taxon>Escalloniaceae</taxon>
        <taxon>Escallonia</taxon>
    </lineage>
</organism>
<dbReference type="EMBL" id="JAVXUO010001664">
    <property type="protein sequence ID" value="KAK2980180.1"/>
    <property type="molecule type" value="Genomic_DNA"/>
</dbReference>
<dbReference type="InterPro" id="IPR009072">
    <property type="entry name" value="Histone-fold"/>
</dbReference>